<organism evidence="8 9">
    <name type="scientific">Mariniblastus fucicola</name>
    <dbReference type="NCBI Taxonomy" id="980251"/>
    <lineage>
        <taxon>Bacteria</taxon>
        <taxon>Pseudomonadati</taxon>
        <taxon>Planctomycetota</taxon>
        <taxon>Planctomycetia</taxon>
        <taxon>Pirellulales</taxon>
        <taxon>Pirellulaceae</taxon>
        <taxon>Mariniblastus</taxon>
    </lineage>
</organism>
<accession>A0A5B9PDH0</accession>
<dbReference type="SUPFAM" id="SSF52540">
    <property type="entry name" value="P-loop containing nucleoside triphosphate hydrolases"/>
    <property type="match status" value="1"/>
</dbReference>
<dbReference type="InterPro" id="IPR027417">
    <property type="entry name" value="P-loop_NTPase"/>
</dbReference>
<name>A0A5B9PDH0_9BACT</name>
<sequence>MEHAVCGPEYKTFVSLCYGTSGSRFNRLKSARLLVPYHEIFTRLRACVLEELQKQRDEIAEAYFDTIPFDPYPVQEEALLAWFTEDQGVLVCAPTGTGKTLIAEAALFEALKLGKQAYYTTPLIALTDQKFREIQEKVVGWGFPAEEVGLVTGNRKLNPGAKILVVVAEILLNRLLHEEAFDFDNVWAVVMDEFHSFNDRERGIVWEFGLSLLPGHVKTMLLSATVGNAMEFSSWLSRIHDRRLKLVQSHDRKVPLSFSWVEDELLGDFVESMITGDETTRYTPALLFCFNREHCWTTGEMLKGKKCVLPAQQKQLAARLDEYDWSQGAGPKLKQLLMRGIGVHHAGVLPRYRRVVEELFQEKLLSICVCTETLAAGINLPARSVVLPKLLKGPPRKEKLMEASSAHQMFGRAGRPQFDDKGFVFALPHEDDVRIARWKEKYDSIPEDTKDPGLRKAKKALKKKRPKRREDVQYWSQQQFAQLEVAPSADLSSRGPLSWRLLVYLLDASSDVGRIRKLINGRLLDEKGRKVQQKALDRALITLWRGGYVTLDPKPPLALMNRESGGADDGAEENKEPEETIDESKSLAGQLTFGQAAPLVPDETKKNEPAKKKMPPKGPLDDYEAITATATEAMSDLLLLRGVHPLYAMFLMNHLGIADRNERIMAFESLLQMSRSVGKAVRIPKHDELPPGPLQTTRLDSLLLTKGLATIDELGLNEEDEDGPKPWDDDYVPILTLPHKLQRLFQFDFPYVDDLRISPVWIVGEVLNYGEDFNKYITSNKLQKQEGMIFRHLLRFVLLIDEMAELCPPDMEHEQWQAEIWPIANQLEAICLKADPQNTEAWLAETKKAQKEKAKSEQE</sequence>
<evidence type="ECO:0000313" key="9">
    <source>
        <dbReference type="Proteomes" id="UP000322214"/>
    </source>
</evidence>
<evidence type="ECO:0000259" key="7">
    <source>
        <dbReference type="PROSITE" id="PS51194"/>
    </source>
</evidence>
<dbReference type="InterPro" id="IPR001650">
    <property type="entry name" value="Helicase_C-like"/>
</dbReference>
<dbReference type="PANTHER" id="PTHR12131">
    <property type="entry name" value="ATP-DEPENDENT RNA AND DNA HELICASE"/>
    <property type="match status" value="1"/>
</dbReference>
<dbReference type="Proteomes" id="UP000322214">
    <property type="component" value="Chromosome"/>
</dbReference>
<keyword evidence="4" id="KW-0067">ATP-binding</keyword>
<protein>
    <submittedName>
        <fullName evidence="8">Ski2-like helicase</fullName>
    </submittedName>
</protein>
<dbReference type="InterPro" id="IPR050699">
    <property type="entry name" value="RNA-DNA_Helicase"/>
</dbReference>
<feature type="domain" description="Helicase ATP-binding" evidence="6">
    <location>
        <begin position="80"/>
        <end position="244"/>
    </location>
</feature>
<dbReference type="PROSITE" id="PS51194">
    <property type="entry name" value="HELICASE_CTER"/>
    <property type="match status" value="1"/>
</dbReference>
<feature type="compositionally biased region" description="Basic and acidic residues" evidence="5">
    <location>
        <begin position="572"/>
        <end position="584"/>
    </location>
</feature>
<gene>
    <name evidence="8" type="ORF">MFFC18_46590</name>
</gene>
<reference evidence="8 9" key="1">
    <citation type="submission" date="2019-08" db="EMBL/GenBank/DDBJ databases">
        <title>Deep-cultivation of Planctomycetes and their phenomic and genomic characterization uncovers novel biology.</title>
        <authorList>
            <person name="Wiegand S."/>
            <person name="Jogler M."/>
            <person name="Boedeker C."/>
            <person name="Pinto D."/>
            <person name="Vollmers J."/>
            <person name="Rivas-Marin E."/>
            <person name="Kohn T."/>
            <person name="Peeters S.H."/>
            <person name="Heuer A."/>
            <person name="Rast P."/>
            <person name="Oberbeckmann S."/>
            <person name="Bunk B."/>
            <person name="Jeske O."/>
            <person name="Meyerdierks A."/>
            <person name="Storesund J.E."/>
            <person name="Kallscheuer N."/>
            <person name="Luecker S."/>
            <person name="Lage O.M."/>
            <person name="Pohl T."/>
            <person name="Merkel B.J."/>
            <person name="Hornburger P."/>
            <person name="Mueller R.-W."/>
            <person name="Bruemmer F."/>
            <person name="Labrenz M."/>
            <person name="Spormann A.M."/>
            <person name="Op den Camp H."/>
            <person name="Overmann J."/>
            <person name="Amann R."/>
            <person name="Jetten M.S.M."/>
            <person name="Mascher T."/>
            <person name="Medema M.H."/>
            <person name="Devos D.P."/>
            <person name="Kaster A.-K."/>
            <person name="Ovreas L."/>
            <person name="Rohde M."/>
            <person name="Galperin M.Y."/>
            <person name="Jogler C."/>
        </authorList>
    </citation>
    <scope>NUCLEOTIDE SEQUENCE [LARGE SCALE GENOMIC DNA]</scope>
    <source>
        <strain evidence="8 9">FC18</strain>
    </source>
</reference>
<feature type="compositionally biased region" description="Basic and acidic residues" evidence="5">
    <location>
        <begin position="602"/>
        <end position="611"/>
    </location>
</feature>
<dbReference type="InterPro" id="IPR014001">
    <property type="entry name" value="Helicase_ATP-bd"/>
</dbReference>
<dbReference type="GO" id="GO:0016787">
    <property type="term" value="F:hydrolase activity"/>
    <property type="evidence" value="ECO:0007669"/>
    <property type="project" value="UniProtKB-KW"/>
</dbReference>
<keyword evidence="9" id="KW-1185">Reference proteome</keyword>
<proteinExistence type="predicted"/>
<keyword evidence="3 8" id="KW-0347">Helicase</keyword>
<evidence type="ECO:0000259" key="6">
    <source>
        <dbReference type="PROSITE" id="PS51192"/>
    </source>
</evidence>
<dbReference type="GO" id="GO:0003676">
    <property type="term" value="F:nucleic acid binding"/>
    <property type="evidence" value="ECO:0007669"/>
    <property type="project" value="InterPro"/>
</dbReference>
<feature type="region of interest" description="Disordered" evidence="5">
    <location>
        <begin position="596"/>
        <end position="620"/>
    </location>
</feature>
<dbReference type="EMBL" id="CP042912">
    <property type="protein sequence ID" value="QEG24737.1"/>
    <property type="molecule type" value="Genomic_DNA"/>
</dbReference>
<dbReference type="SMART" id="SM00490">
    <property type="entry name" value="HELICc"/>
    <property type="match status" value="1"/>
</dbReference>
<dbReference type="GO" id="GO:0005524">
    <property type="term" value="F:ATP binding"/>
    <property type="evidence" value="ECO:0007669"/>
    <property type="project" value="UniProtKB-KW"/>
</dbReference>
<keyword evidence="1" id="KW-0547">Nucleotide-binding</keyword>
<dbReference type="InterPro" id="IPR011545">
    <property type="entry name" value="DEAD/DEAH_box_helicase_dom"/>
</dbReference>
<dbReference type="Gene3D" id="3.40.50.300">
    <property type="entry name" value="P-loop containing nucleotide triphosphate hydrolases"/>
    <property type="match status" value="2"/>
</dbReference>
<dbReference type="STRING" id="980251.GCA_001642875_00910"/>
<dbReference type="CDD" id="cd17921">
    <property type="entry name" value="DEXHc_Ski2"/>
    <property type="match status" value="1"/>
</dbReference>
<evidence type="ECO:0000256" key="1">
    <source>
        <dbReference type="ARBA" id="ARBA00022741"/>
    </source>
</evidence>
<evidence type="ECO:0000256" key="2">
    <source>
        <dbReference type="ARBA" id="ARBA00022801"/>
    </source>
</evidence>
<dbReference type="Pfam" id="PF00271">
    <property type="entry name" value="Helicase_C"/>
    <property type="match status" value="1"/>
</dbReference>
<evidence type="ECO:0000256" key="3">
    <source>
        <dbReference type="ARBA" id="ARBA00022806"/>
    </source>
</evidence>
<feature type="domain" description="Helicase C-terminal" evidence="7">
    <location>
        <begin position="268"/>
        <end position="458"/>
    </location>
</feature>
<evidence type="ECO:0000256" key="5">
    <source>
        <dbReference type="SAM" id="MobiDB-lite"/>
    </source>
</evidence>
<feature type="region of interest" description="Disordered" evidence="5">
    <location>
        <begin position="556"/>
        <end position="584"/>
    </location>
</feature>
<keyword evidence="2" id="KW-0378">Hydrolase</keyword>
<evidence type="ECO:0000256" key="4">
    <source>
        <dbReference type="ARBA" id="ARBA00022840"/>
    </source>
</evidence>
<dbReference type="Pfam" id="PF00270">
    <property type="entry name" value="DEAD"/>
    <property type="match status" value="1"/>
</dbReference>
<dbReference type="GO" id="GO:0004386">
    <property type="term" value="F:helicase activity"/>
    <property type="evidence" value="ECO:0007669"/>
    <property type="project" value="UniProtKB-KW"/>
</dbReference>
<dbReference type="PROSITE" id="PS51192">
    <property type="entry name" value="HELICASE_ATP_BIND_1"/>
    <property type="match status" value="1"/>
</dbReference>
<evidence type="ECO:0000313" key="8">
    <source>
        <dbReference type="EMBL" id="QEG24737.1"/>
    </source>
</evidence>
<dbReference type="SMART" id="SM00487">
    <property type="entry name" value="DEXDc"/>
    <property type="match status" value="1"/>
</dbReference>
<dbReference type="AlphaFoldDB" id="A0A5B9PDH0"/>
<dbReference type="PANTHER" id="PTHR12131:SF1">
    <property type="entry name" value="ATP-DEPENDENT RNA HELICASE SUPV3L1, MITOCHONDRIAL-RELATED"/>
    <property type="match status" value="1"/>
</dbReference>
<dbReference type="KEGG" id="mff:MFFC18_46590"/>